<dbReference type="RefSeq" id="WP_138078446.1">
    <property type="nucleotide sequence ID" value="NZ_VAJM01000006.1"/>
</dbReference>
<proteinExistence type="predicted"/>
<protein>
    <submittedName>
        <fullName evidence="1">Uncharacterized protein</fullName>
    </submittedName>
</protein>
<comment type="caution">
    <text evidence="1">The sequence shown here is derived from an EMBL/GenBank/DDBJ whole genome shotgun (WGS) entry which is preliminary data.</text>
</comment>
<dbReference type="OrthoDB" id="517376at2"/>
<sequence length="167" mass="19108">MLDYGRRCNGFNLTWQTNGQPSYNGAINLLPLTKIYGGDWAGTVYHGTPDEDPRRRCFKPVDLFAPDTCVGLYHDERADPQLYYYEFGEEPYPLGLDVQGYYQLLPYSLGFFHWQHVLLELAALAPEAPYTPYDGTARRFAQAMPTLLPDFDLAAMVAAYQRVRLPR</sequence>
<dbReference type="AlphaFoldDB" id="A0A5R8WNK9"/>
<gene>
    <name evidence="1" type="ORF">FDY95_13815</name>
</gene>
<organism evidence="1 2">
    <name type="scientific">Hymenobacter jeollabukensis</name>
    <dbReference type="NCBI Taxonomy" id="2025313"/>
    <lineage>
        <taxon>Bacteria</taxon>
        <taxon>Pseudomonadati</taxon>
        <taxon>Bacteroidota</taxon>
        <taxon>Cytophagia</taxon>
        <taxon>Cytophagales</taxon>
        <taxon>Hymenobacteraceae</taxon>
        <taxon>Hymenobacter</taxon>
    </lineage>
</organism>
<reference evidence="1 2" key="1">
    <citation type="submission" date="2019-05" db="EMBL/GenBank/DDBJ databases">
        <title>Hymenobacter edaphi sp. nov., isolated from abandoned arsenic-contaminated farmland soil.</title>
        <authorList>
            <person name="Nie L."/>
        </authorList>
    </citation>
    <scope>NUCLEOTIDE SEQUENCE [LARGE SCALE GENOMIC DNA]</scope>
    <source>
        <strain evidence="1 2">1-3-3-8</strain>
    </source>
</reference>
<name>A0A5R8WNK9_9BACT</name>
<keyword evidence="2" id="KW-1185">Reference proteome</keyword>
<dbReference type="Proteomes" id="UP000305517">
    <property type="component" value="Unassembled WGS sequence"/>
</dbReference>
<evidence type="ECO:0000313" key="1">
    <source>
        <dbReference type="EMBL" id="TLM91635.1"/>
    </source>
</evidence>
<evidence type="ECO:0000313" key="2">
    <source>
        <dbReference type="Proteomes" id="UP000305517"/>
    </source>
</evidence>
<dbReference type="EMBL" id="VAJM01000006">
    <property type="protein sequence ID" value="TLM91635.1"/>
    <property type="molecule type" value="Genomic_DNA"/>
</dbReference>
<accession>A0A5R8WNK9</accession>